<dbReference type="PANTHER" id="PTHR33434">
    <property type="entry name" value="DEGV DOMAIN-CONTAINING PROTEIN DR_1986-RELATED"/>
    <property type="match status" value="1"/>
</dbReference>
<reference evidence="4" key="1">
    <citation type="submission" date="2017-08" db="EMBL/GenBank/DDBJ databases">
        <authorList>
            <person name="Varghese N."/>
            <person name="Submissions S."/>
        </authorList>
    </citation>
    <scope>NUCLEOTIDE SEQUENCE [LARGE SCALE GENOMIC DNA]</scope>
    <source>
        <strain evidence="4">JC23</strain>
    </source>
</reference>
<evidence type="ECO:0000313" key="4">
    <source>
        <dbReference type="Proteomes" id="UP000219252"/>
    </source>
</evidence>
<gene>
    <name evidence="3" type="ORF">SAMN05877842_103216</name>
</gene>
<dbReference type="OrthoDB" id="5429275at2"/>
<dbReference type="GO" id="GO:0008289">
    <property type="term" value="F:lipid binding"/>
    <property type="evidence" value="ECO:0007669"/>
    <property type="project" value="UniProtKB-KW"/>
</dbReference>
<keyword evidence="4" id="KW-1185">Reference proteome</keyword>
<dbReference type="InterPro" id="IPR043168">
    <property type="entry name" value="DegV_C"/>
</dbReference>
<keyword evidence="2" id="KW-0446">Lipid-binding</keyword>
<dbReference type="Proteomes" id="UP000219252">
    <property type="component" value="Unassembled WGS sequence"/>
</dbReference>
<protein>
    <submittedName>
        <fullName evidence="3">DegV family protein with EDD domain</fullName>
    </submittedName>
</protein>
<dbReference type="Pfam" id="PF02645">
    <property type="entry name" value="DegV"/>
    <property type="match status" value="1"/>
</dbReference>
<evidence type="ECO:0000256" key="1">
    <source>
        <dbReference type="ARBA" id="ARBA00003238"/>
    </source>
</evidence>
<accession>A0A285U6I2</accession>
<sequence length="280" mass="30585">MKKIHIVTDSTCDLTKEELLESNIHVVPLTIQIGDRTYTDGVDVEPKSFLQLMKESKTLPKSSQPAPGQFKELYDELGKDGDQIISIHMTGSMSGTVESARQAASMSDSDVTVIDSRYIAIALAIQIREAIRLRDEGATVEQIVNRLEEVRKNSRLFVVVDTLENLIKGGRIGKGTGMIGSLLNIKPIATLDDGAYTPVAKARSHKQVVKHLFEQFLEDTKGKTVKAVGISHADGLDTMGNALIEKIKETGFDNVEVKFTSPIISTHTGPGALGFIYFAE</sequence>
<comment type="function">
    <text evidence="1">May bind long-chain fatty acids, such as palmitate, and may play a role in lipid transport or fatty acid metabolism.</text>
</comment>
<dbReference type="SUPFAM" id="SSF82549">
    <property type="entry name" value="DAK1/DegV-like"/>
    <property type="match status" value="1"/>
</dbReference>
<dbReference type="Gene3D" id="3.40.50.10170">
    <property type="match status" value="1"/>
</dbReference>
<proteinExistence type="predicted"/>
<dbReference type="EMBL" id="OBQC01000003">
    <property type="protein sequence ID" value="SOC37449.1"/>
    <property type="molecule type" value="Genomic_DNA"/>
</dbReference>
<organism evidence="3 4">
    <name type="scientific">Ureibacillus acetophenoni</name>
    <dbReference type="NCBI Taxonomy" id="614649"/>
    <lineage>
        <taxon>Bacteria</taxon>
        <taxon>Bacillati</taxon>
        <taxon>Bacillota</taxon>
        <taxon>Bacilli</taxon>
        <taxon>Bacillales</taxon>
        <taxon>Caryophanaceae</taxon>
        <taxon>Ureibacillus</taxon>
    </lineage>
</organism>
<dbReference type="InterPro" id="IPR003797">
    <property type="entry name" value="DegV"/>
</dbReference>
<dbReference type="RefSeq" id="WP_097148849.1">
    <property type="nucleotide sequence ID" value="NZ_OBQC01000003.1"/>
</dbReference>
<evidence type="ECO:0000313" key="3">
    <source>
        <dbReference type="EMBL" id="SOC37449.1"/>
    </source>
</evidence>
<dbReference type="AlphaFoldDB" id="A0A285U6I2"/>
<name>A0A285U6I2_9BACL</name>
<evidence type="ECO:0000256" key="2">
    <source>
        <dbReference type="ARBA" id="ARBA00023121"/>
    </source>
</evidence>
<dbReference type="NCBIfam" id="TIGR00762">
    <property type="entry name" value="DegV"/>
    <property type="match status" value="1"/>
</dbReference>
<dbReference type="PROSITE" id="PS51482">
    <property type="entry name" value="DEGV"/>
    <property type="match status" value="1"/>
</dbReference>
<dbReference type="InterPro" id="IPR050270">
    <property type="entry name" value="DegV_domain_contain"/>
</dbReference>
<dbReference type="PANTHER" id="PTHR33434:SF8">
    <property type="entry name" value="DEGV DOMAIN-CONTAINING PROTEIN SPR1019"/>
    <property type="match status" value="1"/>
</dbReference>
<dbReference type="Gene3D" id="3.30.1180.10">
    <property type="match status" value="1"/>
</dbReference>